<dbReference type="PROSITE" id="PS51457">
    <property type="entry name" value="BEN"/>
    <property type="match status" value="1"/>
</dbReference>
<evidence type="ECO:0000256" key="4">
    <source>
        <dbReference type="ARBA" id="ARBA00023163"/>
    </source>
</evidence>
<evidence type="ECO:0000313" key="7">
    <source>
        <dbReference type="Proteomes" id="UP001652620"/>
    </source>
</evidence>
<protein>
    <submittedName>
        <fullName evidence="8">Uncharacterized protein LOC125777338</fullName>
    </submittedName>
</protein>
<proteinExistence type="predicted"/>
<keyword evidence="2" id="KW-0678">Repressor</keyword>
<name>A0ABM3JFC8_BACDO</name>
<evidence type="ECO:0000259" key="6">
    <source>
        <dbReference type="PROSITE" id="PS51457"/>
    </source>
</evidence>
<dbReference type="InterPro" id="IPR037496">
    <property type="entry name" value="BEND6-like"/>
</dbReference>
<keyword evidence="3" id="KW-0805">Transcription regulation</keyword>
<reference evidence="8" key="1">
    <citation type="submission" date="2025-08" db="UniProtKB">
        <authorList>
            <consortium name="RefSeq"/>
        </authorList>
    </citation>
    <scope>IDENTIFICATION</scope>
    <source>
        <tissue evidence="8">Adult</tissue>
    </source>
</reference>
<evidence type="ECO:0000256" key="5">
    <source>
        <dbReference type="ARBA" id="ARBA00023242"/>
    </source>
</evidence>
<dbReference type="Gene3D" id="1.10.10.2590">
    <property type="entry name" value="BEN domain"/>
    <property type="match status" value="1"/>
</dbReference>
<dbReference type="InterPro" id="IPR018379">
    <property type="entry name" value="BEN_domain"/>
</dbReference>
<gene>
    <name evidence="8" type="primary">LOC125777338</name>
</gene>
<keyword evidence="4" id="KW-0804">Transcription</keyword>
<dbReference type="RefSeq" id="XP_049307936.1">
    <property type="nucleotide sequence ID" value="XM_049451979.1"/>
</dbReference>
<dbReference type="Pfam" id="PF10523">
    <property type="entry name" value="BEN"/>
    <property type="match status" value="1"/>
</dbReference>
<evidence type="ECO:0000313" key="8">
    <source>
        <dbReference type="RefSeq" id="XP_049307936.1"/>
    </source>
</evidence>
<dbReference type="SMART" id="SM01025">
    <property type="entry name" value="BEN"/>
    <property type="match status" value="1"/>
</dbReference>
<dbReference type="PANTHER" id="PTHR35346">
    <property type="entry name" value="BEN DOMAIN-CONTAINING PROTEIN 6"/>
    <property type="match status" value="1"/>
</dbReference>
<dbReference type="Proteomes" id="UP001652620">
    <property type="component" value="Chromosome 3"/>
</dbReference>
<feature type="domain" description="BEN" evidence="6">
    <location>
        <begin position="526"/>
        <end position="623"/>
    </location>
</feature>
<evidence type="ECO:0000256" key="2">
    <source>
        <dbReference type="ARBA" id="ARBA00022491"/>
    </source>
</evidence>
<comment type="subcellular location">
    <subcellularLocation>
        <location evidence="1">Nucleus</location>
    </subcellularLocation>
</comment>
<keyword evidence="7" id="KW-1185">Reference proteome</keyword>
<evidence type="ECO:0000256" key="3">
    <source>
        <dbReference type="ARBA" id="ARBA00023015"/>
    </source>
</evidence>
<evidence type="ECO:0000256" key="1">
    <source>
        <dbReference type="ARBA" id="ARBA00004123"/>
    </source>
</evidence>
<keyword evidence="5" id="KW-0539">Nucleus</keyword>
<accession>A0ABM3JFC8</accession>
<sequence length="638" mass="69086">MVEIPRGQTPPNIAALDRHVRLLLRTIKVPVSTNRRSMVPYRRCPLRAKNSYRVIRFPALKKEPAVHENLVAPNTITTDNSLIQIPSSSSTQSVSPTANTSPVNEGVNIKEEPTEQENISSIVSNVDHHDASPALEELPGIQIGPHGTRPMVEIPRGQTQTQNSYRVIPFPALKKEPAVHENLVAPNTITTDNSLIQIPSSSSTQSVSPTANTSPVNEGVNIKVEPTEQENISSIVSNVDHHDASPALEELPGIQIGPHGTRPMVEIPRGQTQTQNSYRVIPFPALKKEPAVRENLVAPNTITTDNSLIQIPSSSSTQSVSATANTSPVNEGVNIKEEPTEMENISSIVSNVDHHDASDASVSATANTSPVNEGVNIKVEPTEQENISSIVSNVDHHDASPALEELPGIQIGPHGTRPMVEIPRGQTQTQNSYRVIPFPALKKEPAVHENLVAPNTITTDNSLIQIPSSSSTQSVSPTANTSPVNEGVNIKEEPTEMENISSIVSNVDHHDASPALEELSGIQIGPHGTRVSEVDLANINGTEVSIATRQLMSLIFDRATIATHTLSGKPSPAFLNRDLPLKPQLDPLKVSDIIHFLKYEKNFRENKIRKAITMKCADTAKAIRRRSLAKAKLSNTLP</sequence>
<dbReference type="PANTHER" id="PTHR35346:SF1">
    <property type="entry name" value="BEN DOMAIN-CONTAINING PROTEIN 6"/>
    <property type="match status" value="1"/>
</dbReference>
<organism evidence="7 8">
    <name type="scientific">Bactrocera dorsalis</name>
    <name type="common">Oriental fruit fly</name>
    <name type="synonym">Dacus dorsalis</name>
    <dbReference type="NCBI Taxonomy" id="27457"/>
    <lineage>
        <taxon>Eukaryota</taxon>
        <taxon>Metazoa</taxon>
        <taxon>Ecdysozoa</taxon>
        <taxon>Arthropoda</taxon>
        <taxon>Hexapoda</taxon>
        <taxon>Insecta</taxon>
        <taxon>Pterygota</taxon>
        <taxon>Neoptera</taxon>
        <taxon>Endopterygota</taxon>
        <taxon>Diptera</taxon>
        <taxon>Brachycera</taxon>
        <taxon>Muscomorpha</taxon>
        <taxon>Tephritoidea</taxon>
        <taxon>Tephritidae</taxon>
        <taxon>Bactrocera</taxon>
        <taxon>Bactrocera</taxon>
    </lineage>
</organism>
<dbReference type="GeneID" id="125777338"/>